<comment type="caution">
    <text evidence="1">The sequence shown here is derived from an EMBL/GenBank/DDBJ whole genome shotgun (WGS) entry which is preliminary data.</text>
</comment>
<sequence>MATAEAMIEIEHAAFCVTFGVTWGKRGYASASFSRGLETKRPHWGGQLHLDGARAKMGLRGNHPFRPQARGA</sequence>
<reference evidence="1 2" key="1">
    <citation type="submission" date="2018-10" db="EMBL/GenBank/DDBJ databases">
        <title>Bradyrhizobium sp. nov., isolated from effective nodules of peanut in China.</title>
        <authorList>
            <person name="Li Y."/>
        </authorList>
    </citation>
    <scope>NUCLEOTIDE SEQUENCE [LARGE SCALE GENOMIC DNA]</scope>
    <source>
        <strain evidence="1 2">CCBAU 51781</strain>
    </source>
</reference>
<evidence type="ECO:0000313" key="1">
    <source>
        <dbReference type="EMBL" id="RXG94986.1"/>
    </source>
</evidence>
<dbReference type="Proteomes" id="UP000289946">
    <property type="component" value="Unassembled WGS sequence"/>
</dbReference>
<keyword evidence="2" id="KW-1185">Reference proteome</keyword>
<dbReference type="EMBL" id="RDRA01000008">
    <property type="protein sequence ID" value="RXG94986.1"/>
    <property type="molecule type" value="Genomic_DNA"/>
</dbReference>
<accession>A0ABY0DNC7</accession>
<organism evidence="1 2">
    <name type="scientific">Bradyrhizobium zhanjiangense</name>
    <dbReference type="NCBI Taxonomy" id="1325107"/>
    <lineage>
        <taxon>Bacteria</taxon>
        <taxon>Pseudomonadati</taxon>
        <taxon>Pseudomonadota</taxon>
        <taxon>Alphaproteobacteria</taxon>
        <taxon>Hyphomicrobiales</taxon>
        <taxon>Nitrobacteraceae</taxon>
        <taxon>Bradyrhizobium</taxon>
    </lineage>
</organism>
<name>A0ABY0DNC7_9BRAD</name>
<gene>
    <name evidence="1" type="ORF">EAS62_15735</name>
</gene>
<evidence type="ECO:0000313" key="2">
    <source>
        <dbReference type="Proteomes" id="UP000289946"/>
    </source>
</evidence>
<proteinExistence type="predicted"/>
<protein>
    <submittedName>
        <fullName evidence="1">Uncharacterized protein</fullName>
    </submittedName>
</protein>